<dbReference type="InterPro" id="IPR036390">
    <property type="entry name" value="WH_DNA-bd_sf"/>
</dbReference>
<dbReference type="EMBL" id="CP112933">
    <property type="protein sequence ID" value="WPY01493.1"/>
    <property type="molecule type" value="Genomic_DNA"/>
</dbReference>
<reference evidence="1 2" key="1">
    <citation type="submission" date="2022-10" db="EMBL/GenBank/DDBJ databases">
        <title>Host association and intracellularity evolved multiple times independently in the Rickettsiales.</title>
        <authorList>
            <person name="Castelli M."/>
            <person name="Nardi T."/>
            <person name="Gammuto L."/>
            <person name="Bellinzona G."/>
            <person name="Sabaneyeva E."/>
            <person name="Potekhin A."/>
            <person name="Serra V."/>
            <person name="Petroni G."/>
            <person name="Sassera D."/>
        </authorList>
    </citation>
    <scope>NUCLEOTIDE SEQUENCE [LARGE SCALE GENOMIC DNA]</scope>
    <source>
        <strain evidence="1 2">Kr 154-4</strain>
        <plasmid evidence="1 2">unnamed1</plasmid>
    </source>
</reference>
<protein>
    <submittedName>
        <fullName evidence="1">Uncharacterized protein</fullName>
    </submittedName>
</protein>
<accession>A0ABZ0UWT5</accession>
<name>A0ABZ0UWT5_9RICK</name>
<gene>
    <name evidence="1" type="ORF">Trichorick_01406</name>
</gene>
<sequence length="123" mass="14038">MKALKLEAGVYMDSKEELLEAIEHYDVLTKKQRQVLRVLADIEIDNIATVTAVTLADMAGVTPGAIYKAVKVFEEEGLLKNIDNMSSRKIYKFRVNPIKLDQIKEVYKSKKKYIKVKKGVDFD</sequence>
<dbReference type="SUPFAM" id="SSF46785">
    <property type="entry name" value="Winged helix' DNA-binding domain"/>
    <property type="match status" value="1"/>
</dbReference>
<dbReference type="InterPro" id="IPR036388">
    <property type="entry name" value="WH-like_DNA-bd_sf"/>
</dbReference>
<evidence type="ECO:0000313" key="1">
    <source>
        <dbReference type="EMBL" id="WPY01493.1"/>
    </source>
</evidence>
<proteinExistence type="predicted"/>
<dbReference type="RefSeq" id="WP_323738966.1">
    <property type="nucleotide sequence ID" value="NZ_CP112933.1"/>
</dbReference>
<dbReference type="Gene3D" id="1.10.10.10">
    <property type="entry name" value="Winged helix-like DNA-binding domain superfamily/Winged helix DNA-binding domain"/>
    <property type="match status" value="1"/>
</dbReference>
<dbReference type="Proteomes" id="UP001326613">
    <property type="component" value="Plasmid unnamed1"/>
</dbReference>
<geneLocation type="plasmid" evidence="1 2">
    <name>unnamed1</name>
</geneLocation>
<keyword evidence="2" id="KW-1185">Reference proteome</keyword>
<organism evidence="1 2">
    <name type="scientific">Candidatus Trichorickettsia mobilis</name>
    <dbReference type="NCBI Taxonomy" id="1346319"/>
    <lineage>
        <taxon>Bacteria</taxon>
        <taxon>Pseudomonadati</taxon>
        <taxon>Pseudomonadota</taxon>
        <taxon>Alphaproteobacteria</taxon>
        <taxon>Rickettsiales</taxon>
        <taxon>Rickettsiaceae</taxon>
        <taxon>Rickettsieae</taxon>
        <taxon>Candidatus Trichorickettsia</taxon>
    </lineage>
</organism>
<evidence type="ECO:0000313" key="2">
    <source>
        <dbReference type="Proteomes" id="UP001326613"/>
    </source>
</evidence>
<keyword evidence="1" id="KW-0614">Plasmid</keyword>